<dbReference type="InterPro" id="IPR011060">
    <property type="entry name" value="RibuloseP-bd_barrel"/>
</dbReference>
<evidence type="ECO:0000256" key="2">
    <source>
        <dbReference type="ARBA" id="ARBA00002147"/>
    </source>
</evidence>
<dbReference type="EC" id="5.1.3.9" evidence="6"/>
<comment type="catalytic activity">
    <reaction evidence="1 6">
        <text>an N-acyl-D-glucosamine 6-phosphate = an N-acyl-D-mannosamine 6-phosphate</text>
        <dbReference type="Rhea" id="RHEA:23932"/>
        <dbReference type="ChEBI" id="CHEBI:57599"/>
        <dbReference type="ChEBI" id="CHEBI:57666"/>
        <dbReference type="EC" id="5.1.3.9"/>
    </reaction>
</comment>
<accession>A0A6I8MD95</accession>
<keyword evidence="8" id="KW-1185">Reference proteome</keyword>
<dbReference type="HAMAP" id="MF_01235">
    <property type="entry name" value="ManNAc6P_epimer"/>
    <property type="match status" value="1"/>
</dbReference>
<gene>
    <name evidence="6" type="primary">nanE</name>
    <name evidence="7" type="ORF">OMES3154_00405</name>
</gene>
<dbReference type="GO" id="GO:0006053">
    <property type="term" value="P:N-acetylmannosamine catabolic process"/>
    <property type="evidence" value="ECO:0007669"/>
    <property type="project" value="TreeGrafter"/>
</dbReference>
<reference evidence="7 8" key="1">
    <citation type="submission" date="2019-10" db="EMBL/GenBank/DDBJ databases">
        <authorList>
            <person name="Blom J."/>
        </authorList>
    </citation>
    <scope>NUCLEOTIDE SEQUENCE [LARGE SCALE GENOMIC DNA]</scope>
    <source>
        <strain evidence="7 8">ES3154-GLU</strain>
    </source>
</reference>
<evidence type="ECO:0000256" key="6">
    <source>
        <dbReference type="HAMAP-Rule" id="MF_01235"/>
    </source>
</evidence>
<dbReference type="InterPro" id="IPR007260">
    <property type="entry name" value="NanE"/>
</dbReference>
<evidence type="ECO:0000313" key="7">
    <source>
        <dbReference type="EMBL" id="VWL85123.1"/>
    </source>
</evidence>
<evidence type="ECO:0000256" key="1">
    <source>
        <dbReference type="ARBA" id="ARBA00000056"/>
    </source>
</evidence>
<comment type="function">
    <text evidence="2 6">Converts N-acetylmannosamine-6-phosphate (ManNAc-6-P) to N-acetylglucosamine-6-phosphate (GlcNAc-6-P).</text>
</comment>
<dbReference type="PANTHER" id="PTHR36204:SF1">
    <property type="entry name" value="N-ACETYLMANNOSAMINE-6-PHOSPHATE 2-EPIMERASE-RELATED"/>
    <property type="match status" value="1"/>
</dbReference>
<organism evidence="7 8">
    <name type="scientific">Oceanivirga miroungae</name>
    <dbReference type="NCBI Taxonomy" id="1130046"/>
    <lineage>
        <taxon>Bacteria</taxon>
        <taxon>Fusobacteriati</taxon>
        <taxon>Fusobacteriota</taxon>
        <taxon>Fusobacteriia</taxon>
        <taxon>Fusobacteriales</taxon>
        <taxon>Leptotrichiaceae</taxon>
        <taxon>Oceanivirga</taxon>
    </lineage>
</organism>
<sequence>MTKEEILKKIKGQLIVSCQALENEPLYYDKMSLMPFMAKAAMQAGAKGIRANSVRDIEQIKKVVDLPVIGIIKKDYEGGEQYITVSMKEIDELVSIGTDIIALDCTLRPRYDGLTINEHVKKIKEKYPDIVLMADISTFEEAKNAELMGIDFIGTTLSGYTPYSKKVEGPDFELIEKLVKELNTPIIAEGRVHTPEHAKKMLEIGAYCVVVGGAITRPLEIATRFIKGMGL</sequence>
<dbReference type="PANTHER" id="PTHR36204">
    <property type="entry name" value="N-ACETYLMANNOSAMINE-6-PHOSPHATE 2-EPIMERASE-RELATED"/>
    <property type="match status" value="1"/>
</dbReference>
<dbReference type="Gene3D" id="3.20.20.70">
    <property type="entry name" value="Aldolase class I"/>
    <property type="match status" value="1"/>
</dbReference>
<dbReference type="GO" id="GO:0047465">
    <property type="term" value="F:N-acylglucosamine-6-phosphate 2-epimerase activity"/>
    <property type="evidence" value="ECO:0007669"/>
    <property type="project" value="UniProtKB-EC"/>
</dbReference>
<evidence type="ECO:0000256" key="3">
    <source>
        <dbReference type="ARBA" id="ARBA00005081"/>
    </source>
</evidence>
<dbReference type="AlphaFoldDB" id="A0A6I8MD95"/>
<dbReference type="InterPro" id="IPR013785">
    <property type="entry name" value="Aldolase_TIM"/>
</dbReference>
<keyword evidence="5 6" id="KW-0119">Carbohydrate metabolism</keyword>
<dbReference type="SUPFAM" id="SSF51366">
    <property type="entry name" value="Ribulose-phoshate binding barrel"/>
    <property type="match status" value="1"/>
</dbReference>
<dbReference type="FunFam" id="3.20.20.70:FF:000035">
    <property type="entry name" value="Putative N-acetylmannosamine-6-phosphate 2-epimerase"/>
    <property type="match status" value="1"/>
</dbReference>
<dbReference type="Proteomes" id="UP000419017">
    <property type="component" value="Unassembled WGS sequence"/>
</dbReference>
<proteinExistence type="inferred from homology"/>
<evidence type="ECO:0000256" key="4">
    <source>
        <dbReference type="ARBA" id="ARBA00023235"/>
    </source>
</evidence>
<comment type="similarity">
    <text evidence="6">Belongs to the NanE family.</text>
</comment>
<evidence type="ECO:0000256" key="5">
    <source>
        <dbReference type="ARBA" id="ARBA00023277"/>
    </source>
</evidence>
<comment type="pathway">
    <text evidence="3 6">Amino-sugar metabolism; N-acetylneuraminate degradation; D-fructose 6-phosphate from N-acetylneuraminate: step 3/5.</text>
</comment>
<dbReference type="GO" id="GO:0005829">
    <property type="term" value="C:cytosol"/>
    <property type="evidence" value="ECO:0007669"/>
    <property type="project" value="TreeGrafter"/>
</dbReference>
<protein>
    <recommendedName>
        <fullName evidence="6">Putative N-acetylmannosamine-6-phosphate 2-epimerase</fullName>
        <ecNumber evidence="6">5.1.3.9</ecNumber>
    </recommendedName>
    <alternativeName>
        <fullName evidence="6">ManNAc-6-P epimerase</fullName>
    </alternativeName>
</protein>
<dbReference type="EMBL" id="CABWIB010000001">
    <property type="protein sequence ID" value="VWL85123.1"/>
    <property type="molecule type" value="Genomic_DNA"/>
</dbReference>
<dbReference type="Pfam" id="PF04131">
    <property type="entry name" value="NanE"/>
    <property type="match status" value="1"/>
</dbReference>
<evidence type="ECO:0000313" key="8">
    <source>
        <dbReference type="Proteomes" id="UP000419017"/>
    </source>
</evidence>
<dbReference type="UniPathway" id="UPA00629">
    <property type="reaction ID" value="UER00682"/>
</dbReference>
<dbReference type="RefSeq" id="WP_156683144.1">
    <property type="nucleotide sequence ID" value="NZ_CABWIB010000001.1"/>
</dbReference>
<name>A0A6I8MD95_9FUSO</name>
<keyword evidence="4 6" id="KW-0413">Isomerase</keyword>
<dbReference type="GO" id="GO:0019262">
    <property type="term" value="P:N-acetylneuraminate catabolic process"/>
    <property type="evidence" value="ECO:0007669"/>
    <property type="project" value="UniProtKB-UniRule"/>
</dbReference>
<dbReference type="CDD" id="cd04729">
    <property type="entry name" value="NanE"/>
    <property type="match status" value="1"/>
</dbReference>
<dbReference type="NCBIfam" id="NF002231">
    <property type="entry name" value="PRK01130.1"/>
    <property type="match status" value="1"/>
</dbReference>
<dbReference type="GO" id="GO:0005975">
    <property type="term" value="P:carbohydrate metabolic process"/>
    <property type="evidence" value="ECO:0007669"/>
    <property type="project" value="UniProtKB-UniRule"/>
</dbReference>